<gene>
    <name evidence="1" type="ORF">ACFO4N_17545</name>
</gene>
<organism evidence="1 2">
    <name type="scientific">Camelliibacillus cellulosilyticus</name>
    <dbReference type="NCBI Taxonomy" id="2174486"/>
    <lineage>
        <taxon>Bacteria</taxon>
        <taxon>Bacillati</taxon>
        <taxon>Bacillota</taxon>
        <taxon>Bacilli</taxon>
        <taxon>Bacillales</taxon>
        <taxon>Sporolactobacillaceae</taxon>
        <taxon>Camelliibacillus</taxon>
    </lineage>
</organism>
<evidence type="ECO:0000313" key="1">
    <source>
        <dbReference type="EMBL" id="MFC4620498.1"/>
    </source>
</evidence>
<dbReference type="Gene3D" id="2.170.120.40">
    <property type="entry name" value="YbbR-like domain"/>
    <property type="match status" value="2"/>
</dbReference>
<keyword evidence="2" id="KW-1185">Reference proteome</keyword>
<sequence length="416" mass="45008">MDKLFRNNWFIRIVSFLIALMLFSMVSTEDHPSKDEGALYKNRSERTETVIQDLGVKYDRDKYIVSGIPDKVKVELKGTINQLTMARLSAAKRVFVDLTNKKAGIYKVKVQTSGFPSDLKVTVIPDTISVTIQKRVTETFPISIDLLNKSKLEDGYSVGSPTFEPKSVSVTGTEKAIDRLAFVKGVVDLKGVSGSVNQTVTLNGYDRNGDQLNVTIDPAEVTVNVPIISPSKKLPVDVKPTGSLPDGEAIESITVDPTTVKVFGSRTVLDGLDKLPSLNLPLDGIDHDQTFDLDVPVPKGAEKVEPSSVKVHVKLSNNTTRTLKGVPIAVDTAANKDQTVTFMDPKDRTVDVGLTGAKSILNNMKQADIKVTIDVSNLPAGKHKVPIQVTAPDNVGVTLSQKNANVEIAESSKATG</sequence>
<dbReference type="PANTHER" id="PTHR37804:SF1">
    <property type="entry name" value="CDAA REGULATORY PROTEIN CDAR"/>
    <property type="match status" value="1"/>
</dbReference>
<comment type="caution">
    <text evidence="1">The sequence shown here is derived from an EMBL/GenBank/DDBJ whole genome shotgun (WGS) entry which is preliminary data.</text>
</comment>
<reference evidence="2" key="1">
    <citation type="journal article" date="2019" name="Int. J. Syst. Evol. Microbiol.">
        <title>The Global Catalogue of Microorganisms (GCM) 10K type strain sequencing project: providing services to taxonomists for standard genome sequencing and annotation.</title>
        <authorList>
            <consortium name="The Broad Institute Genomics Platform"/>
            <consortium name="The Broad Institute Genome Sequencing Center for Infectious Disease"/>
            <person name="Wu L."/>
            <person name="Ma J."/>
        </authorList>
    </citation>
    <scope>NUCLEOTIDE SEQUENCE [LARGE SCALE GENOMIC DNA]</scope>
    <source>
        <strain evidence="2">CGMCC 1.16306</strain>
    </source>
</reference>
<name>A0ABV9GQF4_9BACL</name>
<dbReference type="PANTHER" id="PTHR37804">
    <property type="entry name" value="CDAA REGULATORY PROTEIN CDAR"/>
    <property type="match status" value="1"/>
</dbReference>
<dbReference type="InterPro" id="IPR012505">
    <property type="entry name" value="YbbR"/>
</dbReference>
<dbReference type="RefSeq" id="WP_376847611.1">
    <property type="nucleotide sequence ID" value="NZ_JBHSFW010000024.1"/>
</dbReference>
<dbReference type="Gene3D" id="2.170.120.30">
    <property type="match status" value="2"/>
</dbReference>
<protein>
    <submittedName>
        <fullName evidence="1">YbbR-like domain-containing protein</fullName>
    </submittedName>
</protein>
<dbReference type="InterPro" id="IPR053154">
    <property type="entry name" value="c-di-AMP_regulator"/>
</dbReference>
<dbReference type="Pfam" id="PF07949">
    <property type="entry name" value="YbbR"/>
    <property type="match status" value="4"/>
</dbReference>
<accession>A0ABV9GQF4</accession>
<proteinExistence type="predicted"/>
<evidence type="ECO:0000313" key="2">
    <source>
        <dbReference type="Proteomes" id="UP001596022"/>
    </source>
</evidence>
<dbReference type="EMBL" id="JBHSFW010000024">
    <property type="protein sequence ID" value="MFC4620498.1"/>
    <property type="molecule type" value="Genomic_DNA"/>
</dbReference>
<dbReference type="Proteomes" id="UP001596022">
    <property type="component" value="Unassembled WGS sequence"/>
</dbReference>